<comment type="caution">
    <text evidence="1">The sequence shown here is derived from an EMBL/GenBank/DDBJ whole genome shotgun (WGS) entry which is preliminary data.</text>
</comment>
<gene>
    <name evidence="1" type="ORF">GHK53_15340</name>
</gene>
<dbReference type="AlphaFoldDB" id="A0AAW9TPS5"/>
<organism evidence="1 2">
    <name type="scientific">Rhizobium meliloti</name>
    <name type="common">Ensifer meliloti</name>
    <name type="synonym">Sinorhizobium meliloti</name>
    <dbReference type="NCBI Taxonomy" id="382"/>
    <lineage>
        <taxon>Bacteria</taxon>
        <taxon>Pseudomonadati</taxon>
        <taxon>Pseudomonadota</taxon>
        <taxon>Alphaproteobacteria</taxon>
        <taxon>Hyphomicrobiales</taxon>
        <taxon>Rhizobiaceae</taxon>
        <taxon>Sinorhizobium/Ensifer group</taxon>
        <taxon>Sinorhizobium</taxon>
    </lineage>
</organism>
<name>A0AAW9TPS5_RHIML</name>
<evidence type="ECO:0000313" key="1">
    <source>
        <dbReference type="EMBL" id="MQW34120.1"/>
    </source>
</evidence>
<dbReference type="Proteomes" id="UP000429484">
    <property type="component" value="Unassembled WGS sequence"/>
</dbReference>
<accession>A0AAW9TPS5</accession>
<sequence>MTRRGLFDLLIPVLVTGIQPDQVLRLEELFPRHGSGEIAVLRHVPSFHRPPGSGSMRSVG</sequence>
<dbReference type="EMBL" id="WISR01000149">
    <property type="protein sequence ID" value="MQW34120.1"/>
    <property type="molecule type" value="Genomic_DNA"/>
</dbReference>
<proteinExistence type="predicted"/>
<reference evidence="1 2" key="1">
    <citation type="journal article" date="2013" name="Genome Biol.">
        <title>Comparative genomics of the core and accessory genomes of 48 Sinorhizobium strains comprising five genospecies.</title>
        <authorList>
            <person name="Sugawara M."/>
            <person name="Epstein B."/>
            <person name="Badgley B.D."/>
            <person name="Unno T."/>
            <person name="Xu L."/>
            <person name="Reese J."/>
            <person name="Gyaneshwar P."/>
            <person name="Denny R."/>
            <person name="Mudge J."/>
            <person name="Bharti A.K."/>
            <person name="Farmer A.D."/>
            <person name="May G.D."/>
            <person name="Woodward J.E."/>
            <person name="Medigue C."/>
            <person name="Vallenet D."/>
            <person name="Lajus A."/>
            <person name="Rouy Z."/>
            <person name="Martinez-Vaz B."/>
            <person name="Tiffin P."/>
            <person name="Young N.D."/>
            <person name="Sadowsky M.J."/>
        </authorList>
    </citation>
    <scope>NUCLEOTIDE SEQUENCE [LARGE SCALE GENOMIC DNA]</scope>
    <source>
        <strain evidence="1 2">N6B1</strain>
    </source>
</reference>
<evidence type="ECO:0000313" key="2">
    <source>
        <dbReference type="Proteomes" id="UP000429484"/>
    </source>
</evidence>
<protein>
    <submittedName>
        <fullName evidence="1">Uncharacterized protein</fullName>
    </submittedName>
</protein>